<organism evidence="2 3">
    <name type="scientific">Agromyces indicus</name>
    <dbReference type="NCBI Taxonomy" id="758919"/>
    <lineage>
        <taxon>Bacteria</taxon>
        <taxon>Bacillati</taxon>
        <taxon>Actinomycetota</taxon>
        <taxon>Actinomycetes</taxon>
        <taxon>Micrococcales</taxon>
        <taxon>Microbacteriaceae</taxon>
        <taxon>Agromyces</taxon>
    </lineage>
</organism>
<sequence length="84" mass="8450">MADERTVADRPADTTDGIDALGVDAVEVHDSAARNAWIAVVGIAVVIAALVPLVYGAVWVGSIVYAAVLSFLTGGPAEVTGTAV</sequence>
<evidence type="ECO:0000313" key="3">
    <source>
        <dbReference type="Proteomes" id="UP001260072"/>
    </source>
</evidence>
<reference evidence="3" key="1">
    <citation type="submission" date="2023-07" db="EMBL/GenBank/DDBJ databases">
        <title>Description of three actinobacteria isolated from air of manufacturing shop in a pharmaceutical factory.</title>
        <authorList>
            <person name="Zhang D.-F."/>
        </authorList>
    </citation>
    <scope>NUCLEOTIDE SEQUENCE [LARGE SCALE GENOMIC DNA]</scope>
    <source>
        <strain evidence="3">CCTCC AB 2011122</strain>
    </source>
</reference>
<keyword evidence="1" id="KW-0472">Membrane</keyword>
<name>A0ABU1FGY4_9MICO</name>
<dbReference type="EMBL" id="JAVKGS010000001">
    <property type="protein sequence ID" value="MDR5691021.1"/>
    <property type="molecule type" value="Genomic_DNA"/>
</dbReference>
<keyword evidence="1" id="KW-0812">Transmembrane</keyword>
<keyword evidence="3" id="KW-1185">Reference proteome</keyword>
<protein>
    <submittedName>
        <fullName evidence="2">Uncharacterized protein</fullName>
    </submittedName>
</protein>
<feature type="transmembrane region" description="Helical" evidence="1">
    <location>
        <begin position="36"/>
        <end position="60"/>
    </location>
</feature>
<comment type="caution">
    <text evidence="2">The sequence shown here is derived from an EMBL/GenBank/DDBJ whole genome shotgun (WGS) entry which is preliminary data.</text>
</comment>
<proteinExistence type="predicted"/>
<keyword evidence="1" id="KW-1133">Transmembrane helix</keyword>
<gene>
    <name evidence="2" type="ORF">RH861_02985</name>
</gene>
<dbReference type="RefSeq" id="WP_067948299.1">
    <property type="nucleotide sequence ID" value="NZ_BAABBS010000004.1"/>
</dbReference>
<evidence type="ECO:0000256" key="1">
    <source>
        <dbReference type="SAM" id="Phobius"/>
    </source>
</evidence>
<dbReference type="Proteomes" id="UP001260072">
    <property type="component" value="Unassembled WGS sequence"/>
</dbReference>
<evidence type="ECO:0000313" key="2">
    <source>
        <dbReference type="EMBL" id="MDR5691021.1"/>
    </source>
</evidence>
<accession>A0ABU1FGY4</accession>